<reference evidence="2" key="1">
    <citation type="submission" date="2016-06" db="EMBL/GenBank/DDBJ databases">
        <authorList>
            <person name="Kjaerup R.B."/>
            <person name="Dalgaard T.S."/>
            <person name="Juul-Madsen H.R."/>
        </authorList>
    </citation>
    <scope>NUCLEOTIDE SEQUENCE [LARGE SCALE GENOMIC DNA]</scope>
    <source>
        <strain evidence="2">DSM 43363</strain>
    </source>
</reference>
<evidence type="ECO:0000313" key="5">
    <source>
        <dbReference type="Proteomes" id="UP001334804"/>
    </source>
</evidence>
<proteinExistence type="predicted"/>
<sequence length="200" mass="21057">MLGVLIASLAFARDVFDWQVGAETAAPSATPTGVPVADSSTGSGPASSPQSAPSAAVRLDTLPVEAGAANLVKLPRPLADRPEYERAIVIGCPTNAGADNQREVAFRVQRRFLDLNATVRPHFPSPDDREGVVIVHAQVAIRNADGTVSRVNRGQQFDARMDTPRGLVADLDGADELILRVECEFPGGSVVFTDATVSRG</sequence>
<feature type="compositionally biased region" description="Low complexity" evidence="1">
    <location>
        <begin position="37"/>
        <end position="54"/>
    </location>
</feature>
<dbReference type="Proteomes" id="UP000199343">
    <property type="component" value="Unassembled WGS sequence"/>
</dbReference>
<dbReference type="AlphaFoldDB" id="A0A1C6W5K1"/>
<protein>
    <submittedName>
        <fullName evidence="2">Uncharacterized protein</fullName>
    </submittedName>
</protein>
<accession>A0A1C6W5K1</accession>
<dbReference type="Proteomes" id="UP001334804">
    <property type="component" value="Chromosome"/>
</dbReference>
<evidence type="ECO:0000313" key="2">
    <source>
        <dbReference type="EMBL" id="SCL73812.1"/>
    </source>
</evidence>
<evidence type="ECO:0000256" key="1">
    <source>
        <dbReference type="SAM" id="MobiDB-lite"/>
    </source>
</evidence>
<dbReference type="EMBL" id="FMIC01000002">
    <property type="protein sequence ID" value="SCL73812.1"/>
    <property type="molecule type" value="Genomic_DNA"/>
</dbReference>
<organism evidence="2 4">
    <name type="scientific">Micromonospora peucetia</name>
    <dbReference type="NCBI Taxonomy" id="47871"/>
    <lineage>
        <taxon>Bacteria</taxon>
        <taxon>Bacillati</taxon>
        <taxon>Actinomycetota</taxon>
        <taxon>Actinomycetes</taxon>
        <taxon>Micromonosporales</taxon>
        <taxon>Micromonosporaceae</taxon>
        <taxon>Micromonospora</taxon>
    </lineage>
</organism>
<reference evidence="4" key="2">
    <citation type="submission" date="2016-06" db="EMBL/GenBank/DDBJ databases">
        <authorList>
            <person name="Varghese N."/>
            <person name="Submissions Spin"/>
        </authorList>
    </citation>
    <scope>NUCLEOTIDE SEQUENCE [LARGE SCALE GENOMIC DNA]</scope>
    <source>
        <strain evidence="4">DSM 43363</strain>
    </source>
</reference>
<evidence type="ECO:0000313" key="3">
    <source>
        <dbReference type="EMBL" id="WSA35901.1"/>
    </source>
</evidence>
<dbReference type="RefSeq" id="WP_091633070.1">
    <property type="nucleotide sequence ID" value="NZ_CP109071.1"/>
</dbReference>
<evidence type="ECO:0000313" key="4">
    <source>
        <dbReference type="Proteomes" id="UP000199343"/>
    </source>
</evidence>
<keyword evidence="5" id="KW-1185">Reference proteome</keyword>
<gene>
    <name evidence="2" type="ORF">GA0070608_6127</name>
    <name evidence="3" type="ORF">OIE14_01655</name>
</gene>
<reference evidence="3 5" key="3">
    <citation type="submission" date="2022-10" db="EMBL/GenBank/DDBJ databases">
        <title>The complete genomes of actinobacterial strains from the NBC collection.</title>
        <authorList>
            <person name="Joergensen T.S."/>
            <person name="Alvarez Arevalo M."/>
            <person name="Sterndorff E.B."/>
            <person name="Faurdal D."/>
            <person name="Vuksanovic O."/>
            <person name="Mourched A.-S."/>
            <person name="Charusanti P."/>
            <person name="Shaw S."/>
            <person name="Blin K."/>
            <person name="Weber T."/>
        </authorList>
    </citation>
    <scope>NUCLEOTIDE SEQUENCE [LARGE SCALE GENOMIC DNA]</scope>
    <source>
        <strain evidence="3 5">NBC 01809</strain>
    </source>
</reference>
<feature type="region of interest" description="Disordered" evidence="1">
    <location>
        <begin position="26"/>
        <end position="54"/>
    </location>
</feature>
<dbReference type="EMBL" id="CP109071">
    <property type="protein sequence ID" value="WSA35901.1"/>
    <property type="molecule type" value="Genomic_DNA"/>
</dbReference>
<name>A0A1C6W5K1_9ACTN</name>
<dbReference type="OrthoDB" id="3297784at2"/>